<evidence type="ECO:0000313" key="9">
    <source>
        <dbReference type="Proteomes" id="UP000178783"/>
    </source>
</evidence>
<comment type="subunit">
    <text evidence="6">Homodimer.</text>
</comment>
<evidence type="ECO:0000256" key="5">
    <source>
        <dbReference type="ARBA" id="ARBA00022840"/>
    </source>
</evidence>
<dbReference type="PRINTS" id="PR00471">
    <property type="entry name" value="ACETATEKNASE"/>
</dbReference>
<dbReference type="HAMAP" id="MF_00020">
    <property type="entry name" value="Acetate_kinase"/>
    <property type="match status" value="1"/>
</dbReference>
<dbReference type="Pfam" id="PF00871">
    <property type="entry name" value="Acetate_kinase"/>
    <property type="match status" value="1"/>
</dbReference>
<dbReference type="SUPFAM" id="SSF53067">
    <property type="entry name" value="Actin-like ATPase domain"/>
    <property type="match status" value="2"/>
</dbReference>
<evidence type="ECO:0000256" key="3">
    <source>
        <dbReference type="ARBA" id="ARBA00022741"/>
    </source>
</evidence>
<sequence>MSILAINSGSTSVKYKLFADDEKEIKQGCIENIKDHFTAVKLVLREIGDLRDLAAVGHRVVHGGHKFFQPLLVDASRLFELEQFNDLAPLHNPYNLAGIRAAIAYLPQAKQVGVFDTAFYHDLPETAKFYALPLELTEKYNLRRYGFHGISHKFVMIEAAKLLQKKVHKINLISCHLGGGWSITAIKNGLPVDTSMGFTPLEGLVMMARAGDMDPGIIFKLLEIMPGELNRAKLDQLYDILNKQSGIKGLSGSENYLTFLTNVSLGGRAAKLAFALAINRLAKYIGAYWVELNGRVDAIIFTGAIGSGNPTTRLEVMKKIKCLGELPVLAIKTDEELMIMREVKEILNNQ</sequence>
<dbReference type="PROSITE" id="PS01076">
    <property type="entry name" value="ACETATE_KINASE_2"/>
    <property type="match status" value="1"/>
</dbReference>
<comment type="function">
    <text evidence="6">Catalyzes the formation of acetyl phosphate from acetate and ATP. Can also catalyze the reverse reaction.</text>
</comment>
<keyword evidence="6" id="KW-0479">Metal-binding</keyword>
<feature type="active site" description="Proton donor/acceptor" evidence="6">
    <location>
        <position position="116"/>
    </location>
</feature>
<dbReference type="InterPro" id="IPR000890">
    <property type="entry name" value="Aliphatic_acid_kin_short-chain"/>
</dbReference>
<dbReference type="STRING" id="1797989.A3H66_02145"/>
<dbReference type="GO" id="GO:0005737">
    <property type="term" value="C:cytoplasm"/>
    <property type="evidence" value="ECO:0007669"/>
    <property type="project" value="UniProtKB-SubCell"/>
</dbReference>
<keyword evidence="5 6" id="KW-0067">ATP-binding</keyword>
<dbReference type="PIRSF" id="PIRSF000722">
    <property type="entry name" value="Acetate_prop_kin"/>
    <property type="match status" value="1"/>
</dbReference>
<evidence type="ECO:0000256" key="2">
    <source>
        <dbReference type="ARBA" id="ARBA00022679"/>
    </source>
</evidence>
<comment type="cofactor">
    <cofactor evidence="6">
        <name>Mg(2+)</name>
        <dbReference type="ChEBI" id="CHEBI:18420"/>
    </cofactor>
    <cofactor evidence="6">
        <name>Mn(2+)</name>
        <dbReference type="ChEBI" id="CHEBI:29035"/>
    </cofactor>
    <text evidence="6">Mg(2+). Can also accept Mn(2+).</text>
</comment>
<evidence type="ECO:0000256" key="7">
    <source>
        <dbReference type="RuleBase" id="RU003835"/>
    </source>
</evidence>
<evidence type="ECO:0000256" key="4">
    <source>
        <dbReference type="ARBA" id="ARBA00022777"/>
    </source>
</evidence>
<dbReference type="PANTHER" id="PTHR21060:SF15">
    <property type="entry name" value="ACETATE KINASE-RELATED"/>
    <property type="match status" value="1"/>
</dbReference>
<feature type="binding site" evidence="6">
    <location>
        <position position="335"/>
    </location>
    <ligand>
        <name>Mg(2+)</name>
        <dbReference type="ChEBI" id="CHEBI:18420"/>
    </ligand>
</feature>
<dbReference type="EMBL" id="MFFW01000053">
    <property type="protein sequence ID" value="OGF23750.1"/>
    <property type="molecule type" value="Genomic_DNA"/>
</dbReference>
<dbReference type="AlphaFoldDB" id="A0A1F5SAK3"/>
<dbReference type="GO" id="GO:0006083">
    <property type="term" value="P:acetate metabolic process"/>
    <property type="evidence" value="ECO:0007669"/>
    <property type="project" value="TreeGrafter"/>
</dbReference>
<feature type="binding site" evidence="6">
    <location>
        <position position="59"/>
    </location>
    <ligand>
        <name>substrate</name>
    </ligand>
</feature>
<comment type="caution">
    <text evidence="6">Lacks conserved residue(s) required for the propagation of feature annotation.</text>
</comment>
<comment type="pathway">
    <text evidence="6">Metabolic intermediate biosynthesis; acetyl-CoA biosynthesis; acetyl-CoA from acetate: step 1/2.</text>
</comment>
<keyword evidence="2 6" id="KW-0808">Transferase</keyword>
<dbReference type="GO" id="GO:0006085">
    <property type="term" value="P:acetyl-CoA biosynthetic process"/>
    <property type="evidence" value="ECO:0007669"/>
    <property type="project" value="UniProtKB-UniRule"/>
</dbReference>
<keyword evidence="6" id="KW-0460">Magnesium</keyword>
<evidence type="ECO:0000313" key="8">
    <source>
        <dbReference type="EMBL" id="OGF23750.1"/>
    </source>
</evidence>
<protein>
    <recommendedName>
        <fullName evidence="6">Acetate kinase</fullName>
        <ecNumber evidence="6">2.7.2.1</ecNumber>
    </recommendedName>
    <alternativeName>
        <fullName evidence="6">Acetokinase</fullName>
    </alternativeName>
</protein>
<feature type="site" description="Transition state stabilizer" evidence="6">
    <location>
        <position position="209"/>
    </location>
</feature>
<dbReference type="GO" id="GO:0005524">
    <property type="term" value="F:ATP binding"/>
    <property type="evidence" value="ECO:0007669"/>
    <property type="project" value="UniProtKB-KW"/>
</dbReference>
<comment type="subcellular location">
    <subcellularLocation>
        <location evidence="6">Cytoplasm</location>
    </subcellularLocation>
</comment>
<reference evidence="8 9" key="1">
    <citation type="journal article" date="2016" name="Nat. Commun.">
        <title>Thousands of microbial genomes shed light on interconnected biogeochemical processes in an aquifer system.</title>
        <authorList>
            <person name="Anantharaman K."/>
            <person name="Brown C.T."/>
            <person name="Hug L.A."/>
            <person name="Sharon I."/>
            <person name="Castelle C.J."/>
            <person name="Probst A.J."/>
            <person name="Thomas B.C."/>
            <person name="Singh A."/>
            <person name="Wilkins M.J."/>
            <person name="Karaoz U."/>
            <person name="Brodie E.L."/>
            <person name="Williams K.H."/>
            <person name="Hubbard S.S."/>
            <person name="Banfield J.F."/>
        </authorList>
    </citation>
    <scope>NUCLEOTIDE SEQUENCE [LARGE SCALE GENOMIC DNA]</scope>
</reference>
<dbReference type="EC" id="2.7.2.1" evidence="6"/>
<keyword evidence="6" id="KW-0963">Cytoplasm</keyword>
<proteinExistence type="inferred from homology"/>
<dbReference type="NCBIfam" id="TIGR00016">
    <property type="entry name" value="ackA"/>
    <property type="match status" value="1"/>
</dbReference>
<dbReference type="UniPathway" id="UPA00340">
    <property type="reaction ID" value="UER00458"/>
</dbReference>
<feature type="binding site" evidence="6">
    <location>
        <begin position="176"/>
        <end position="180"/>
    </location>
    <ligand>
        <name>ATP</name>
        <dbReference type="ChEBI" id="CHEBI:30616"/>
    </ligand>
</feature>
<comment type="catalytic activity">
    <reaction evidence="6">
        <text>acetate + ATP = acetyl phosphate + ADP</text>
        <dbReference type="Rhea" id="RHEA:11352"/>
        <dbReference type="ChEBI" id="CHEBI:22191"/>
        <dbReference type="ChEBI" id="CHEBI:30089"/>
        <dbReference type="ChEBI" id="CHEBI:30616"/>
        <dbReference type="ChEBI" id="CHEBI:456216"/>
        <dbReference type="EC" id="2.7.2.1"/>
    </reaction>
</comment>
<dbReference type="InterPro" id="IPR023865">
    <property type="entry name" value="Aliphatic_acid_kinase_CS"/>
</dbReference>
<accession>A0A1F5SAK3</accession>
<name>A0A1F5SAK3_9BACT</name>
<organism evidence="8 9">
    <name type="scientific">Candidatus Falkowbacteria bacterium RIFCSPLOWO2_02_FULL_45_21</name>
    <dbReference type="NCBI Taxonomy" id="1797989"/>
    <lineage>
        <taxon>Bacteria</taxon>
        <taxon>Candidatus Falkowiibacteriota</taxon>
    </lineage>
</organism>
<dbReference type="InterPro" id="IPR004372">
    <property type="entry name" value="Ac/propionate_kinase"/>
</dbReference>
<comment type="similarity">
    <text evidence="1 6 7">Belongs to the acetokinase family.</text>
</comment>
<evidence type="ECO:0000256" key="1">
    <source>
        <dbReference type="ARBA" id="ARBA00008748"/>
    </source>
</evidence>
<evidence type="ECO:0000256" key="6">
    <source>
        <dbReference type="HAMAP-Rule" id="MF_00020"/>
    </source>
</evidence>
<feature type="binding site" evidence="6">
    <location>
        <position position="14"/>
    </location>
    <ligand>
        <name>ATP</name>
        <dbReference type="ChEBI" id="CHEBI:30616"/>
    </ligand>
</feature>
<dbReference type="Gene3D" id="3.30.420.40">
    <property type="match status" value="2"/>
</dbReference>
<dbReference type="GO" id="GO:0008776">
    <property type="term" value="F:acetate kinase activity"/>
    <property type="evidence" value="ECO:0007669"/>
    <property type="project" value="UniProtKB-UniRule"/>
</dbReference>
<feature type="binding site" evidence="6">
    <location>
        <position position="7"/>
    </location>
    <ligand>
        <name>Mg(2+)</name>
        <dbReference type="ChEBI" id="CHEBI:18420"/>
    </ligand>
</feature>
<dbReference type="GO" id="GO:0000287">
    <property type="term" value="F:magnesium ion binding"/>
    <property type="evidence" value="ECO:0007669"/>
    <property type="project" value="UniProtKB-UniRule"/>
</dbReference>
<dbReference type="PANTHER" id="PTHR21060">
    <property type="entry name" value="ACETATE KINASE"/>
    <property type="match status" value="1"/>
</dbReference>
<dbReference type="InterPro" id="IPR043129">
    <property type="entry name" value="ATPase_NBD"/>
</dbReference>
<dbReference type="PROSITE" id="PS01075">
    <property type="entry name" value="ACETATE_KINASE_1"/>
    <property type="match status" value="1"/>
</dbReference>
<dbReference type="Proteomes" id="UP000178783">
    <property type="component" value="Unassembled WGS sequence"/>
</dbReference>
<feature type="site" description="Transition state stabilizer" evidence="6">
    <location>
        <position position="148"/>
    </location>
</feature>
<gene>
    <name evidence="6" type="primary">ackA</name>
    <name evidence="8" type="ORF">A3H66_02145</name>
</gene>
<keyword evidence="4 6" id="KW-0418">Kinase</keyword>
<keyword evidence="3 6" id="KW-0547">Nucleotide-binding</keyword>
<comment type="caution">
    <text evidence="8">The sequence shown here is derived from an EMBL/GenBank/DDBJ whole genome shotgun (WGS) entry which is preliminary data.</text>
</comment>